<protein>
    <submittedName>
        <fullName evidence="1">Uncharacterized protein</fullName>
    </submittedName>
</protein>
<dbReference type="Proteomes" id="UP000092713">
    <property type="component" value="Unassembled WGS sequence"/>
</dbReference>
<dbReference type="AlphaFoldDB" id="A0A1A7CB91"/>
<proteinExistence type="predicted"/>
<sequence>MAPSTATEFLEFYWADWPRKQPVSDLSKVDTGDTTACLAAISTASQAMAALKATDIVTPAYPLRTEGGCACRRSTLA</sequence>
<accession>A0A1A7CB91</accession>
<dbReference type="EMBL" id="LOCQ01000028">
    <property type="protein sequence ID" value="OBV41573.1"/>
    <property type="molecule type" value="Genomic_DNA"/>
</dbReference>
<gene>
    <name evidence="1" type="ORF">ASR47_103516</name>
</gene>
<organism evidence="1 2">
    <name type="scientific">Janthinobacterium psychrotolerans</name>
    <dbReference type="NCBI Taxonomy" id="1747903"/>
    <lineage>
        <taxon>Bacteria</taxon>
        <taxon>Pseudomonadati</taxon>
        <taxon>Pseudomonadota</taxon>
        <taxon>Betaproteobacteria</taxon>
        <taxon>Burkholderiales</taxon>
        <taxon>Oxalobacteraceae</taxon>
        <taxon>Janthinobacterium</taxon>
    </lineage>
</organism>
<reference evidence="1 2" key="1">
    <citation type="submission" date="2016-04" db="EMBL/GenBank/DDBJ databases">
        <title>Draft genome sequence of Janthinobacterium psychrotolerans sp. nov., isolated from freshwater sediments in Denmark.</title>
        <authorList>
            <person name="Gong X."/>
            <person name="Skrivergaard S."/>
            <person name="Korsgaard B.S."/>
            <person name="Schreiber L."/>
            <person name="Marshall I.P."/>
            <person name="Finster K."/>
            <person name="Schramm A."/>
        </authorList>
    </citation>
    <scope>NUCLEOTIDE SEQUENCE [LARGE SCALE GENOMIC DNA]</scope>
    <source>
        <strain evidence="1 2">S3-2</strain>
    </source>
</reference>
<dbReference type="RefSeq" id="WP_065305871.1">
    <property type="nucleotide sequence ID" value="NZ_LOCQ01000028.1"/>
</dbReference>
<dbReference type="InterPro" id="IPR036086">
    <property type="entry name" value="ParB/Sulfiredoxin_sf"/>
</dbReference>
<name>A0A1A7CB91_9BURK</name>
<dbReference type="SUPFAM" id="SSF110849">
    <property type="entry name" value="ParB/Sulfiredoxin"/>
    <property type="match status" value="1"/>
</dbReference>
<evidence type="ECO:0000313" key="2">
    <source>
        <dbReference type="Proteomes" id="UP000092713"/>
    </source>
</evidence>
<keyword evidence="2" id="KW-1185">Reference proteome</keyword>
<comment type="caution">
    <text evidence="1">The sequence shown here is derived from an EMBL/GenBank/DDBJ whole genome shotgun (WGS) entry which is preliminary data.</text>
</comment>
<dbReference type="STRING" id="1747903.ASR47_103516"/>
<evidence type="ECO:0000313" key="1">
    <source>
        <dbReference type="EMBL" id="OBV41573.1"/>
    </source>
</evidence>